<gene>
    <name evidence="1" type="ORF">LCGC14_2181360</name>
</gene>
<sequence>MAVVWKKLAFAADAPSAHESTHVSGGSDDIDSALADAAIPNLAASKITSGQFSLDRMPRGTDTHILTGKGVGVNPAYEAAGGGGVSLTVPAGVGTEVFNGSAPTSWTDLNLSGTIGAQTTLVLLKFLAVGFVNRAAFRKNGDTDELDVTTAGGGAHYVYAGPNTYGVAVVATDSSGIVEWKCTGGYANTTVDVIAYIK</sequence>
<evidence type="ECO:0000313" key="1">
    <source>
        <dbReference type="EMBL" id="KKL62824.1"/>
    </source>
</evidence>
<dbReference type="AlphaFoldDB" id="A0A0F9DMD1"/>
<accession>A0A0F9DMD1</accession>
<organism evidence="1">
    <name type="scientific">marine sediment metagenome</name>
    <dbReference type="NCBI Taxonomy" id="412755"/>
    <lineage>
        <taxon>unclassified sequences</taxon>
        <taxon>metagenomes</taxon>
        <taxon>ecological metagenomes</taxon>
    </lineage>
</organism>
<protein>
    <submittedName>
        <fullName evidence="1">Uncharacterized protein</fullName>
    </submittedName>
</protein>
<dbReference type="EMBL" id="LAZR01028368">
    <property type="protein sequence ID" value="KKL62824.1"/>
    <property type="molecule type" value="Genomic_DNA"/>
</dbReference>
<name>A0A0F9DMD1_9ZZZZ</name>
<comment type="caution">
    <text evidence="1">The sequence shown here is derived from an EMBL/GenBank/DDBJ whole genome shotgun (WGS) entry which is preliminary data.</text>
</comment>
<proteinExistence type="predicted"/>
<reference evidence="1" key="1">
    <citation type="journal article" date="2015" name="Nature">
        <title>Complex archaea that bridge the gap between prokaryotes and eukaryotes.</title>
        <authorList>
            <person name="Spang A."/>
            <person name="Saw J.H."/>
            <person name="Jorgensen S.L."/>
            <person name="Zaremba-Niedzwiedzka K."/>
            <person name="Martijn J."/>
            <person name="Lind A.E."/>
            <person name="van Eijk R."/>
            <person name="Schleper C."/>
            <person name="Guy L."/>
            <person name="Ettema T.J."/>
        </authorList>
    </citation>
    <scope>NUCLEOTIDE SEQUENCE</scope>
</reference>